<dbReference type="EMBL" id="JBHSOC010000011">
    <property type="protein sequence ID" value="MFC5641322.1"/>
    <property type="molecule type" value="Genomic_DNA"/>
</dbReference>
<feature type="region of interest" description="Disordered" evidence="1">
    <location>
        <begin position="1"/>
        <end position="69"/>
    </location>
</feature>
<accession>A0ABW0V6L9</accession>
<organism evidence="2 3">
    <name type="scientific">Kitasatospora cinereorecta</name>
    <dbReference type="NCBI Taxonomy" id="285560"/>
    <lineage>
        <taxon>Bacteria</taxon>
        <taxon>Bacillati</taxon>
        <taxon>Actinomycetota</taxon>
        <taxon>Actinomycetes</taxon>
        <taxon>Kitasatosporales</taxon>
        <taxon>Streptomycetaceae</taxon>
        <taxon>Kitasatospora</taxon>
    </lineage>
</organism>
<evidence type="ECO:0000313" key="2">
    <source>
        <dbReference type="EMBL" id="MFC5641322.1"/>
    </source>
</evidence>
<keyword evidence="3" id="KW-1185">Reference proteome</keyword>
<evidence type="ECO:0000313" key="3">
    <source>
        <dbReference type="Proteomes" id="UP001596066"/>
    </source>
</evidence>
<sequence>MAARKPPVKAAASTPKPQDTHEASRARPPAGPPGMELSAVAPIEPPTAPPSTELAFSPEPPTQPGITAHQPMVVDHTELVGEDGNELPHDLAELFDLTHPEWTVVYPRLRIYQCRTYTGSRRTVTQLLYTPAQSIPRAEFDQLRQALSWE</sequence>
<proteinExistence type="predicted"/>
<comment type="caution">
    <text evidence="2">The sequence shown here is derived from an EMBL/GenBank/DDBJ whole genome shotgun (WGS) entry which is preliminary data.</text>
</comment>
<protein>
    <submittedName>
        <fullName evidence="2">Uncharacterized protein</fullName>
    </submittedName>
</protein>
<evidence type="ECO:0000256" key="1">
    <source>
        <dbReference type="SAM" id="MobiDB-lite"/>
    </source>
</evidence>
<name>A0ABW0V6L9_9ACTN</name>
<reference evidence="3" key="1">
    <citation type="journal article" date="2019" name="Int. J. Syst. Evol. Microbiol.">
        <title>The Global Catalogue of Microorganisms (GCM) 10K type strain sequencing project: providing services to taxonomists for standard genome sequencing and annotation.</title>
        <authorList>
            <consortium name="The Broad Institute Genomics Platform"/>
            <consortium name="The Broad Institute Genome Sequencing Center for Infectious Disease"/>
            <person name="Wu L."/>
            <person name="Ma J."/>
        </authorList>
    </citation>
    <scope>NUCLEOTIDE SEQUENCE [LARGE SCALE GENOMIC DNA]</scope>
    <source>
        <strain evidence="3">CGMCC 4.1622</strain>
    </source>
</reference>
<dbReference type="RefSeq" id="WP_346143350.1">
    <property type="nucleotide sequence ID" value="NZ_BAAAUA010000013.1"/>
</dbReference>
<gene>
    <name evidence="2" type="ORF">ACFPZF_08100</name>
</gene>
<dbReference type="Proteomes" id="UP001596066">
    <property type="component" value="Unassembled WGS sequence"/>
</dbReference>